<evidence type="ECO:0000313" key="3">
    <source>
        <dbReference type="Proteomes" id="UP001303046"/>
    </source>
</evidence>
<gene>
    <name evidence="2" type="primary">Necator_chrIII.g10548</name>
    <name evidence="2" type="ORF">RB195_009783</name>
</gene>
<dbReference type="EMBL" id="JAVFWL010000003">
    <property type="protein sequence ID" value="KAK6742121.1"/>
    <property type="molecule type" value="Genomic_DNA"/>
</dbReference>
<name>A0ABR1CY80_NECAM</name>
<feature type="compositionally biased region" description="Basic residues" evidence="1">
    <location>
        <begin position="276"/>
        <end position="288"/>
    </location>
</feature>
<organism evidence="2 3">
    <name type="scientific">Necator americanus</name>
    <name type="common">Human hookworm</name>
    <dbReference type="NCBI Taxonomy" id="51031"/>
    <lineage>
        <taxon>Eukaryota</taxon>
        <taxon>Metazoa</taxon>
        <taxon>Ecdysozoa</taxon>
        <taxon>Nematoda</taxon>
        <taxon>Chromadorea</taxon>
        <taxon>Rhabditida</taxon>
        <taxon>Rhabditina</taxon>
        <taxon>Rhabditomorpha</taxon>
        <taxon>Strongyloidea</taxon>
        <taxon>Ancylostomatidae</taxon>
        <taxon>Bunostominae</taxon>
        <taxon>Necator</taxon>
    </lineage>
</organism>
<proteinExistence type="predicted"/>
<accession>A0ABR1CY80</accession>
<sequence>MSASTRKVFIKALSMWYNFLILGIHTGKRCWSGTFAQSEENESTTYVLLQLAWSDITEFAEPLYCAATLIVTHDRGRAEKIFQPAERNIIDDEDDDALIDNMSLLLVAMYTRMLEHQEIRQDRNQQMPGFDGECAILPAKHVVASRPLAYEGHKPLNRALSYNDSYIFARPMAYGPYDAWCAADGGIWQQFARLKKYVDREAKKNLAVLERVKSMVMIVTYVRVCACMCVASQQHHITFHIDPFQLQRRVDVNTGNRVGGECRRRNYGNNATHFSSQRKRTAKTRKIR</sequence>
<reference evidence="2 3" key="1">
    <citation type="submission" date="2023-08" db="EMBL/GenBank/DDBJ databases">
        <title>A Necator americanus chromosomal reference genome.</title>
        <authorList>
            <person name="Ilik V."/>
            <person name="Petrzelkova K.J."/>
            <person name="Pardy F."/>
            <person name="Fuh T."/>
            <person name="Niatou-Singa F.S."/>
            <person name="Gouil Q."/>
            <person name="Baker L."/>
            <person name="Ritchie M.E."/>
            <person name="Jex A.R."/>
            <person name="Gazzola D."/>
            <person name="Li H."/>
            <person name="Toshio Fujiwara R."/>
            <person name="Zhan B."/>
            <person name="Aroian R.V."/>
            <person name="Pafco B."/>
            <person name="Schwarz E.M."/>
        </authorList>
    </citation>
    <scope>NUCLEOTIDE SEQUENCE [LARGE SCALE GENOMIC DNA]</scope>
    <source>
        <strain evidence="2 3">Aroian</strain>
        <tissue evidence="2">Whole animal</tissue>
    </source>
</reference>
<comment type="caution">
    <text evidence="2">The sequence shown here is derived from an EMBL/GenBank/DDBJ whole genome shotgun (WGS) entry which is preliminary data.</text>
</comment>
<evidence type="ECO:0000313" key="2">
    <source>
        <dbReference type="EMBL" id="KAK6742121.1"/>
    </source>
</evidence>
<dbReference type="Proteomes" id="UP001303046">
    <property type="component" value="Unassembled WGS sequence"/>
</dbReference>
<feature type="region of interest" description="Disordered" evidence="1">
    <location>
        <begin position="267"/>
        <end position="288"/>
    </location>
</feature>
<evidence type="ECO:0000256" key="1">
    <source>
        <dbReference type="SAM" id="MobiDB-lite"/>
    </source>
</evidence>
<protein>
    <submittedName>
        <fullName evidence="2">Uncharacterized protein</fullName>
    </submittedName>
</protein>
<keyword evidence="3" id="KW-1185">Reference proteome</keyword>